<dbReference type="RefSeq" id="WP_103896552.1">
    <property type="nucleotide sequence ID" value="NZ_FNUK01000025.1"/>
</dbReference>
<accession>A0A1H5X2T3</accession>
<protein>
    <submittedName>
        <fullName evidence="1">Uncharacterized protein</fullName>
    </submittedName>
</protein>
<dbReference type="EMBL" id="FNUK01000025">
    <property type="protein sequence ID" value="SEG05617.1"/>
    <property type="molecule type" value="Genomic_DNA"/>
</dbReference>
<name>A0A1H5X2T3_9CLOT</name>
<dbReference type="Proteomes" id="UP000242850">
    <property type="component" value="Unassembled WGS sequence"/>
</dbReference>
<evidence type="ECO:0000313" key="1">
    <source>
        <dbReference type="EMBL" id="SEG05617.1"/>
    </source>
</evidence>
<sequence>MGFVDGLYNNISSKEDRVNDKSFTQAPYEEIKNLFNSICVTLPKIKNIKGNRQKVVRQRWKENPDINFFKELFEKVNKSDFLSGRSGKWVGCSFDWIMQPSNLQKIIEGNYDNNRKIDDEWGDFDVDLKDF</sequence>
<reference evidence="2" key="1">
    <citation type="submission" date="2016-10" db="EMBL/GenBank/DDBJ databases">
        <authorList>
            <person name="Varghese N."/>
            <person name="Submissions S."/>
        </authorList>
    </citation>
    <scope>NUCLEOTIDE SEQUENCE [LARGE SCALE GENOMIC DNA]</scope>
    <source>
        <strain evidence="2">DSM 5463</strain>
    </source>
</reference>
<dbReference type="AlphaFoldDB" id="A0A1H5X2T3"/>
<gene>
    <name evidence="1" type="ORF">SAMN05660865_01633</name>
</gene>
<proteinExistence type="predicted"/>
<evidence type="ECO:0000313" key="2">
    <source>
        <dbReference type="Proteomes" id="UP000242850"/>
    </source>
</evidence>
<dbReference type="OrthoDB" id="3199595at2"/>
<organism evidence="1 2">
    <name type="scientific">Caloramator fervidus</name>
    <dbReference type="NCBI Taxonomy" id="29344"/>
    <lineage>
        <taxon>Bacteria</taxon>
        <taxon>Bacillati</taxon>
        <taxon>Bacillota</taxon>
        <taxon>Clostridia</taxon>
        <taxon>Eubacteriales</taxon>
        <taxon>Clostridiaceae</taxon>
        <taxon>Caloramator</taxon>
    </lineage>
</organism>
<keyword evidence="2" id="KW-1185">Reference proteome</keyword>